<dbReference type="AlphaFoldDB" id="A0A2X4TT34"/>
<name>A0A2X4TT34_9NOCA</name>
<feature type="compositionally biased region" description="Low complexity" evidence="1">
    <location>
        <begin position="65"/>
        <end position="102"/>
    </location>
</feature>
<keyword evidence="3" id="KW-1185">Reference proteome</keyword>
<evidence type="ECO:0000313" key="2">
    <source>
        <dbReference type="EMBL" id="SQI29993.1"/>
    </source>
</evidence>
<dbReference type="Proteomes" id="UP000249091">
    <property type="component" value="Chromosome 1"/>
</dbReference>
<protein>
    <submittedName>
        <fullName evidence="2">Uncharacterized protein</fullName>
    </submittedName>
</protein>
<proteinExistence type="predicted"/>
<organism evidence="2 3">
    <name type="scientific">Rhodococcus coprophilus</name>
    <dbReference type="NCBI Taxonomy" id="38310"/>
    <lineage>
        <taxon>Bacteria</taxon>
        <taxon>Bacillati</taxon>
        <taxon>Actinomycetota</taxon>
        <taxon>Actinomycetes</taxon>
        <taxon>Mycobacteriales</taxon>
        <taxon>Nocardiaceae</taxon>
        <taxon>Rhodococcus</taxon>
    </lineage>
</organism>
<gene>
    <name evidence="2" type="ORF">NCTC10994_01355</name>
</gene>
<reference evidence="2 3" key="1">
    <citation type="submission" date="2018-06" db="EMBL/GenBank/DDBJ databases">
        <authorList>
            <consortium name="Pathogen Informatics"/>
            <person name="Doyle S."/>
        </authorList>
    </citation>
    <scope>NUCLEOTIDE SEQUENCE [LARGE SCALE GENOMIC DNA]</scope>
    <source>
        <strain evidence="2 3">NCTC10994</strain>
    </source>
</reference>
<sequence>MTKPGTGEARLRMQIGEATAALLRLDDAAPGAAGTLVALVRVVADEAARTPRFARALSAVLAPDAGPAPAGASASSPQGAARAAASQKGPSSQTEAVSSSASLPGKAPARRSRRAPAPFDPFVLYRDGGEAGLRDELGTLDVEALKDIIAEHAMDYDKLAMRWRTPSKLRDRVVERVKALTTKGDAFR</sequence>
<dbReference type="EMBL" id="LS483468">
    <property type="protein sequence ID" value="SQI29993.1"/>
    <property type="molecule type" value="Genomic_DNA"/>
</dbReference>
<evidence type="ECO:0000313" key="3">
    <source>
        <dbReference type="Proteomes" id="UP000249091"/>
    </source>
</evidence>
<dbReference type="STRING" id="1219011.GCA_001895045_02041"/>
<evidence type="ECO:0000256" key="1">
    <source>
        <dbReference type="SAM" id="MobiDB-lite"/>
    </source>
</evidence>
<feature type="region of interest" description="Disordered" evidence="1">
    <location>
        <begin position="65"/>
        <end position="114"/>
    </location>
</feature>
<accession>A0A2X4TT34</accession>
<dbReference type="RefSeq" id="WP_231922976.1">
    <property type="nucleotide sequence ID" value="NZ_JBITGR010000006.1"/>
</dbReference>
<dbReference type="KEGG" id="rcr:NCTC10994_01355"/>